<dbReference type="InterPro" id="IPR043128">
    <property type="entry name" value="Rev_trsase/Diguanyl_cyclase"/>
</dbReference>
<sequence>MGRTDRVSRKINSGTCFAKLDLSAAYIQIEVDTHRGLSQFTCLSFGIKTAPAIFQQAMDTMLTGTESAAAYLDDIIFIRFDQHGLFQRLETVLGRIPD</sequence>
<name>A0A3P7LCK2_DIBLA</name>
<dbReference type="AlphaFoldDB" id="A0A3P7LCK2"/>
<gene>
    <name evidence="1" type="ORF">DILT_LOCUS5468</name>
</gene>
<keyword evidence="2" id="KW-1185">Reference proteome</keyword>
<dbReference type="InterPro" id="IPR043502">
    <property type="entry name" value="DNA/RNA_pol_sf"/>
</dbReference>
<reference evidence="1 2" key="1">
    <citation type="submission" date="2018-11" db="EMBL/GenBank/DDBJ databases">
        <authorList>
            <consortium name="Pathogen Informatics"/>
        </authorList>
    </citation>
    <scope>NUCLEOTIDE SEQUENCE [LARGE SCALE GENOMIC DNA]</scope>
</reference>
<evidence type="ECO:0000313" key="2">
    <source>
        <dbReference type="Proteomes" id="UP000281553"/>
    </source>
</evidence>
<dbReference type="InterPro" id="IPR050951">
    <property type="entry name" value="Retrovirus_Pol_polyprotein"/>
</dbReference>
<dbReference type="PANTHER" id="PTHR37984:SF5">
    <property type="entry name" value="PROTEIN NYNRIN-LIKE"/>
    <property type="match status" value="1"/>
</dbReference>
<dbReference type="Gene3D" id="3.30.70.270">
    <property type="match status" value="1"/>
</dbReference>
<evidence type="ECO:0000313" key="1">
    <source>
        <dbReference type="EMBL" id="VDN09637.1"/>
    </source>
</evidence>
<dbReference type="EMBL" id="UYRU01047463">
    <property type="protein sequence ID" value="VDN09637.1"/>
    <property type="molecule type" value="Genomic_DNA"/>
</dbReference>
<dbReference type="PANTHER" id="PTHR37984">
    <property type="entry name" value="PROTEIN CBG26694"/>
    <property type="match status" value="1"/>
</dbReference>
<dbReference type="Proteomes" id="UP000281553">
    <property type="component" value="Unassembled WGS sequence"/>
</dbReference>
<protein>
    <recommendedName>
        <fullName evidence="3">Reverse transcriptase domain-containing protein</fullName>
    </recommendedName>
</protein>
<dbReference type="OrthoDB" id="6118485at2759"/>
<dbReference type="SUPFAM" id="SSF56672">
    <property type="entry name" value="DNA/RNA polymerases"/>
    <property type="match status" value="1"/>
</dbReference>
<dbReference type="Gene3D" id="3.10.10.10">
    <property type="entry name" value="HIV Type 1 Reverse Transcriptase, subunit A, domain 1"/>
    <property type="match status" value="1"/>
</dbReference>
<proteinExistence type="predicted"/>
<organism evidence="1 2">
    <name type="scientific">Dibothriocephalus latus</name>
    <name type="common">Fish tapeworm</name>
    <name type="synonym">Diphyllobothrium latum</name>
    <dbReference type="NCBI Taxonomy" id="60516"/>
    <lineage>
        <taxon>Eukaryota</taxon>
        <taxon>Metazoa</taxon>
        <taxon>Spiralia</taxon>
        <taxon>Lophotrochozoa</taxon>
        <taxon>Platyhelminthes</taxon>
        <taxon>Cestoda</taxon>
        <taxon>Eucestoda</taxon>
        <taxon>Diphyllobothriidea</taxon>
        <taxon>Diphyllobothriidae</taxon>
        <taxon>Dibothriocephalus</taxon>
    </lineage>
</organism>
<evidence type="ECO:0008006" key="3">
    <source>
        <dbReference type="Google" id="ProtNLM"/>
    </source>
</evidence>
<accession>A0A3P7LCK2</accession>